<reference evidence="1 2" key="1">
    <citation type="journal article" date="2019" name="Commun. Biol.">
        <title>The bagworm genome reveals a unique fibroin gene that provides high tensile strength.</title>
        <authorList>
            <person name="Kono N."/>
            <person name="Nakamura H."/>
            <person name="Ohtoshi R."/>
            <person name="Tomita M."/>
            <person name="Numata K."/>
            <person name="Arakawa K."/>
        </authorList>
    </citation>
    <scope>NUCLEOTIDE SEQUENCE [LARGE SCALE GENOMIC DNA]</scope>
</reference>
<proteinExistence type="predicted"/>
<dbReference type="AlphaFoldDB" id="A0A4C1WNX9"/>
<organism evidence="1 2">
    <name type="scientific">Eumeta variegata</name>
    <name type="common">Bagworm moth</name>
    <name type="synonym">Eumeta japonica</name>
    <dbReference type="NCBI Taxonomy" id="151549"/>
    <lineage>
        <taxon>Eukaryota</taxon>
        <taxon>Metazoa</taxon>
        <taxon>Ecdysozoa</taxon>
        <taxon>Arthropoda</taxon>
        <taxon>Hexapoda</taxon>
        <taxon>Insecta</taxon>
        <taxon>Pterygota</taxon>
        <taxon>Neoptera</taxon>
        <taxon>Endopterygota</taxon>
        <taxon>Lepidoptera</taxon>
        <taxon>Glossata</taxon>
        <taxon>Ditrysia</taxon>
        <taxon>Tineoidea</taxon>
        <taxon>Psychidae</taxon>
        <taxon>Oiketicinae</taxon>
        <taxon>Eumeta</taxon>
    </lineage>
</organism>
<protein>
    <recommendedName>
        <fullName evidence="3">Ommochrome-binding protein</fullName>
    </recommendedName>
</protein>
<evidence type="ECO:0000313" key="2">
    <source>
        <dbReference type="Proteomes" id="UP000299102"/>
    </source>
</evidence>
<dbReference type="InterPro" id="IPR011041">
    <property type="entry name" value="Quinoprot_gluc/sorb_DH_b-prop"/>
</dbReference>
<evidence type="ECO:0008006" key="3">
    <source>
        <dbReference type="Google" id="ProtNLM"/>
    </source>
</evidence>
<name>A0A4C1WNX9_EUMVA</name>
<accession>A0A4C1WNX9</accession>
<gene>
    <name evidence="1" type="ORF">EVAR_88529_1</name>
</gene>
<comment type="caution">
    <text evidence="1">The sequence shown here is derived from an EMBL/GenBank/DDBJ whole genome shotgun (WGS) entry which is preliminary data.</text>
</comment>
<keyword evidence="2" id="KW-1185">Reference proteome</keyword>
<dbReference type="EMBL" id="BGZK01000590">
    <property type="protein sequence ID" value="GBP51825.1"/>
    <property type="molecule type" value="Genomic_DNA"/>
</dbReference>
<dbReference type="SUPFAM" id="SSF50952">
    <property type="entry name" value="Soluble quinoprotein glucose dehydrogenase"/>
    <property type="match status" value="1"/>
</dbReference>
<dbReference type="Proteomes" id="UP000299102">
    <property type="component" value="Unassembled WGS sequence"/>
</dbReference>
<evidence type="ECO:0000313" key="1">
    <source>
        <dbReference type="EMBL" id="GBP51825.1"/>
    </source>
</evidence>
<sequence length="273" mass="31501">MKCEPLPSEPCLVCGFVESVCVNYTHLFNLTANFRNEIVIRKMDVLRSRNQLFYSYEPMIEDEEYYRVAYVNLDKPHFPGVVEGRSLDGGETSLFNFGTLAIDQENEVVYLGGGRGIYKLEARNNNLLFYSSSEERITSLVFRGNVFFTMYPQDIILEKLENSFPPVQSMKDIPVKNFMIDKTSAFVYLTTKGLFVSRDGVEQQLSENPFFRGMASDVTGKIYLWWIDTIYVAIVERDVKASRLLKIFHMPRVKGVTFDRDNNMIVALDKKFS</sequence>
<dbReference type="OrthoDB" id="7076776at2759"/>